<organism evidence="7 8">
    <name type="scientific">Saccharopolyspora erythraea</name>
    <name type="common">Streptomyces erythraeus</name>
    <dbReference type="NCBI Taxonomy" id="1836"/>
    <lineage>
        <taxon>Bacteria</taxon>
        <taxon>Bacillati</taxon>
        <taxon>Actinomycetota</taxon>
        <taxon>Actinomycetes</taxon>
        <taxon>Pseudonocardiales</taxon>
        <taxon>Pseudonocardiaceae</taxon>
        <taxon>Saccharopolyspora</taxon>
    </lineage>
</organism>
<keyword evidence="2" id="KW-0328">Glycosyltransferase</keyword>
<dbReference type="InterPro" id="IPR010610">
    <property type="entry name" value="EryCIII-like_C"/>
</dbReference>
<dbReference type="SUPFAM" id="SSF53756">
    <property type="entry name" value="UDP-Glycosyltransferase/glycogen phosphorylase"/>
    <property type="match status" value="1"/>
</dbReference>
<feature type="domain" description="Erythromycin biosynthesis protein CIII-like N-terminal" evidence="6">
    <location>
        <begin position="22"/>
        <end position="253"/>
    </location>
</feature>
<gene>
    <name evidence="7" type="ORF">GCM10009533_15900</name>
</gene>
<evidence type="ECO:0000256" key="2">
    <source>
        <dbReference type="ARBA" id="ARBA00022676"/>
    </source>
</evidence>
<dbReference type="InterPro" id="IPR002213">
    <property type="entry name" value="UDP_glucos_trans"/>
</dbReference>
<comment type="caution">
    <text evidence="7">The sequence shown here is derived from an EMBL/GenBank/DDBJ whole genome shotgun (WGS) entry which is preliminary data.</text>
</comment>
<sequence>MRVLFTTFPIPSHLHLLAPLAWALRAAGHEVGVAGQPETARAIQQAGLTAVPVGAELDFAARHAEVAFEDTVYASGFDIAEQRPEVLTPRYLHGLFTTYIHGPLALDALMPDALLHDLAAFTRWWRPDLVVWDALTYAGSVVAKATGTAHARLLSGVDNLARLRALFLGSRDGEPAGDPVADWLGGKLARFGCDFDEEAVVGQLTIDPLPSWVCPDLDLLRLPMRPVPYHGPSSVPDWLREPPARTRVCLTLGMSGRSQVRDGSHVPGMAGYDLPVADLLEAVSTLDAEVVATLTADQLGPVPVPANVRLVDFVPLDALLPTCSAVVHHGGAGTMNTALVHAVPQLVVPTAIWDERQLAAALSEQGAGLTCLPEDLSPRVLCERIGRLLDEPSFAANAARLAEEVEATPSPHDIVPALEDLAAAGGRTSAATRTAPV</sequence>
<dbReference type="InterPro" id="IPR030953">
    <property type="entry name" value="Glycosyl_450act"/>
</dbReference>
<evidence type="ECO:0000313" key="8">
    <source>
        <dbReference type="Proteomes" id="UP001500729"/>
    </source>
</evidence>
<dbReference type="RefSeq" id="WP_009942273.1">
    <property type="nucleotide sequence ID" value="NZ_BAAAGS010000007.1"/>
</dbReference>
<protein>
    <submittedName>
        <fullName evidence="7">DUF1205 domain-containing protein</fullName>
    </submittedName>
</protein>
<dbReference type="EMBL" id="BAAAGS010000007">
    <property type="protein sequence ID" value="GAA0517598.1"/>
    <property type="molecule type" value="Genomic_DNA"/>
</dbReference>
<reference evidence="7 8" key="1">
    <citation type="journal article" date="2019" name="Int. J. Syst. Evol. Microbiol.">
        <title>The Global Catalogue of Microorganisms (GCM) 10K type strain sequencing project: providing services to taxonomists for standard genome sequencing and annotation.</title>
        <authorList>
            <consortium name="The Broad Institute Genomics Platform"/>
            <consortium name="The Broad Institute Genome Sequencing Center for Infectious Disease"/>
            <person name="Wu L."/>
            <person name="Ma J."/>
        </authorList>
    </citation>
    <scope>NUCLEOTIDE SEQUENCE [LARGE SCALE GENOMIC DNA]</scope>
    <source>
        <strain evidence="7 8">JCM 10303</strain>
    </source>
</reference>
<feature type="domain" description="Erythromycin biosynthesis protein CIII-like C-terminal" evidence="5">
    <location>
        <begin position="279"/>
        <end position="421"/>
    </location>
</feature>
<dbReference type="PANTHER" id="PTHR48050:SF13">
    <property type="entry name" value="STEROL 3-BETA-GLUCOSYLTRANSFERASE UGT80A2"/>
    <property type="match status" value="1"/>
</dbReference>
<name>A0ABN1CGB0_SACER</name>
<dbReference type="PANTHER" id="PTHR48050">
    <property type="entry name" value="STEROL 3-BETA-GLUCOSYLTRANSFERASE"/>
    <property type="match status" value="1"/>
</dbReference>
<proteinExistence type="inferred from homology"/>
<evidence type="ECO:0000259" key="6">
    <source>
        <dbReference type="Pfam" id="PF21036"/>
    </source>
</evidence>
<accession>A0ABN1CGB0</accession>
<dbReference type="Proteomes" id="UP001500729">
    <property type="component" value="Unassembled WGS sequence"/>
</dbReference>
<dbReference type="Pfam" id="PF21036">
    <property type="entry name" value="EryCIII-like_N"/>
    <property type="match status" value="1"/>
</dbReference>
<dbReference type="Gene3D" id="3.40.50.2000">
    <property type="entry name" value="Glycogen Phosphorylase B"/>
    <property type="match status" value="2"/>
</dbReference>
<dbReference type="NCBIfam" id="TIGR04516">
    <property type="entry name" value="glycosyl_450act"/>
    <property type="match status" value="1"/>
</dbReference>
<dbReference type="InterPro" id="IPR050426">
    <property type="entry name" value="Glycosyltransferase_28"/>
</dbReference>
<evidence type="ECO:0000256" key="1">
    <source>
        <dbReference type="ARBA" id="ARBA00006962"/>
    </source>
</evidence>
<keyword evidence="4" id="KW-0045">Antibiotic biosynthesis</keyword>
<evidence type="ECO:0000259" key="5">
    <source>
        <dbReference type="Pfam" id="PF06722"/>
    </source>
</evidence>
<evidence type="ECO:0000313" key="7">
    <source>
        <dbReference type="EMBL" id="GAA0517598.1"/>
    </source>
</evidence>
<keyword evidence="8" id="KW-1185">Reference proteome</keyword>
<dbReference type="CDD" id="cd03784">
    <property type="entry name" value="GT1_Gtf-like"/>
    <property type="match status" value="1"/>
</dbReference>
<comment type="similarity">
    <text evidence="1">Belongs to the glycosyltransferase 28 family.</text>
</comment>
<keyword evidence="3" id="KW-0808">Transferase</keyword>
<evidence type="ECO:0000256" key="4">
    <source>
        <dbReference type="ARBA" id="ARBA00023194"/>
    </source>
</evidence>
<evidence type="ECO:0000256" key="3">
    <source>
        <dbReference type="ARBA" id="ARBA00022679"/>
    </source>
</evidence>
<dbReference type="InterPro" id="IPR048284">
    <property type="entry name" value="EryCIII-like_N"/>
</dbReference>
<dbReference type="Pfam" id="PF06722">
    <property type="entry name" value="EryCIII-like_C"/>
    <property type="match status" value="1"/>
</dbReference>